<dbReference type="OrthoDB" id="9102154at2"/>
<evidence type="ECO:0008006" key="3">
    <source>
        <dbReference type="Google" id="ProtNLM"/>
    </source>
</evidence>
<evidence type="ECO:0000313" key="2">
    <source>
        <dbReference type="Proteomes" id="UP000076852"/>
    </source>
</evidence>
<dbReference type="EMBL" id="CP014578">
    <property type="protein sequence ID" value="ANB71906.1"/>
    <property type="molecule type" value="Genomic_DNA"/>
</dbReference>
<organism evidence="1 2">
    <name type="scientific">Paraburkholderia phytofirmans OLGA172</name>
    <dbReference type="NCBI Taxonomy" id="1417228"/>
    <lineage>
        <taxon>Bacteria</taxon>
        <taxon>Pseudomonadati</taxon>
        <taxon>Pseudomonadota</taxon>
        <taxon>Betaproteobacteria</taxon>
        <taxon>Burkholderiales</taxon>
        <taxon>Burkholderiaceae</taxon>
        <taxon>Paraburkholderia</taxon>
    </lineage>
</organism>
<dbReference type="STRING" id="1804984.AYM40_05600"/>
<dbReference type="KEGG" id="buz:AYM40_05600"/>
<reference evidence="1 2" key="1">
    <citation type="journal article" date="2016" name="Gene">
        <title>PacBio SMRT assembly of a complex multi-replicon genome reveals chlorocatechol degradative operon in a region of genome plasticity.</title>
        <authorList>
            <person name="Ricker N."/>
            <person name="Shen S.Y."/>
            <person name="Goordial J."/>
            <person name="Jin S."/>
            <person name="Fulthorpe R.R."/>
        </authorList>
    </citation>
    <scope>NUCLEOTIDE SEQUENCE [LARGE SCALE GENOMIC DNA]</scope>
    <source>
        <strain evidence="1 2">OLGA172</strain>
    </source>
</reference>
<accession>A0A160FJ25</accession>
<dbReference type="RefSeq" id="WP_063495361.1">
    <property type="nucleotide sequence ID" value="NZ_CP014578.1"/>
</dbReference>
<evidence type="ECO:0000313" key="1">
    <source>
        <dbReference type="EMBL" id="ANB71906.1"/>
    </source>
</evidence>
<protein>
    <recommendedName>
        <fullName evidence="3">Type III secretion protein</fullName>
    </recommendedName>
</protein>
<dbReference type="AlphaFoldDB" id="A0A160FJ25"/>
<proteinExistence type="predicted"/>
<gene>
    <name evidence="1" type="ORF">AYM40_05600</name>
</gene>
<name>A0A160FJ25_9BURK</name>
<sequence>MLQFLTTMPEQTSAVAHVSPVTGLSANEGSYGDSLLERVLASAQDAQDMSAQQVRQHFGQLSSGKFSTIALLELQVVMNNYQVTIQVIKSVAEDVGRSIQTLTQRS</sequence>
<dbReference type="Proteomes" id="UP000076852">
    <property type="component" value="Chromosome 1"/>
</dbReference>
<keyword evidence="2" id="KW-1185">Reference proteome</keyword>